<dbReference type="Proteomes" id="UP000005667">
    <property type="component" value="Chromosome"/>
</dbReference>
<protein>
    <submittedName>
        <fullName evidence="1">Uncharacterized protein</fullName>
    </submittedName>
</protein>
<organism evidence="1 2">
    <name type="scientific">Azospirillum lipoferum (strain 4B)</name>
    <dbReference type="NCBI Taxonomy" id="862719"/>
    <lineage>
        <taxon>Bacteria</taxon>
        <taxon>Pseudomonadati</taxon>
        <taxon>Pseudomonadota</taxon>
        <taxon>Alphaproteobacteria</taxon>
        <taxon>Rhodospirillales</taxon>
        <taxon>Azospirillaceae</taxon>
        <taxon>Azospirillum</taxon>
    </lineage>
</organism>
<keyword evidence="2" id="KW-1185">Reference proteome</keyword>
<reference evidence="2" key="1">
    <citation type="journal article" date="2011" name="PLoS Genet.">
        <title>Azospirillum genomes reveal transition of bacteria from aquatic to terrestrial environments.</title>
        <authorList>
            <person name="Wisniewski-Dye F."/>
            <person name="Borziak K."/>
            <person name="Khalsa-Moyers G."/>
            <person name="Alexandre G."/>
            <person name="Sukharnikov L.O."/>
            <person name="Wuichet K."/>
            <person name="Hurst G.B."/>
            <person name="McDonald W.H."/>
            <person name="Robertson J.S."/>
            <person name="Barbe V."/>
            <person name="Calteau A."/>
            <person name="Rouy Z."/>
            <person name="Mangenot S."/>
            <person name="Prigent-Combaret C."/>
            <person name="Normand P."/>
            <person name="Boyer M."/>
            <person name="Siguier P."/>
            <person name="Dessaux Y."/>
            <person name="Elmerich C."/>
            <person name="Condemine G."/>
            <person name="Krishnen G."/>
            <person name="Kennedy I."/>
            <person name="Paterson A.H."/>
            <person name="Gonzalez V."/>
            <person name="Mavingui P."/>
            <person name="Zhulin I.B."/>
        </authorList>
    </citation>
    <scope>NUCLEOTIDE SEQUENCE [LARGE SCALE GENOMIC DNA]</scope>
    <source>
        <strain evidence="2">4B</strain>
    </source>
</reference>
<sequence>MVIQSFSDEVSDCSASCWNFVLLTPPTINSFDVSFFEYHLNHLRGSCLSPLISFHVNSQPIVISQSILMTRNRQCDCDILLNVEVSMLLGLSSAYEQAKNHGRPNCAVDNQ</sequence>
<dbReference type="STRING" id="862719.AZOLI_1787"/>
<gene>
    <name evidence="1" type="ordered locus">AZOLI_1787</name>
</gene>
<dbReference type="KEGG" id="ali:AZOLI_1787"/>
<accession>G7Z7S8</accession>
<proteinExistence type="predicted"/>
<evidence type="ECO:0000313" key="2">
    <source>
        <dbReference type="Proteomes" id="UP000005667"/>
    </source>
</evidence>
<evidence type="ECO:0000313" key="1">
    <source>
        <dbReference type="EMBL" id="CBS87052.1"/>
    </source>
</evidence>
<dbReference type="AlphaFoldDB" id="G7Z7S8"/>
<dbReference type="HOGENOM" id="CLU_2153122_0_0_5"/>
<name>G7Z7S8_AZOL4</name>
<dbReference type="EMBL" id="FQ311868">
    <property type="protein sequence ID" value="CBS87052.1"/>
    <property type="molecule type" value="Genomic_DNA"/>
</dbReference>